<dbReference type="InParanoid" id="A0A1Z5JU72"/>
<organism evidence="2 3">
    <name type="scientific">Fistulifera solaris</name>
    <name type="common">Oleaginous diatom</name>
    <dbReference type="NCBI Taxonomy" id="1519565"/>
    <lineage>
        <taxon>Eukaryota</taxon>
        <taxon>Sar</taxon>
        <taxon>Stramenopiles</taxon>
        <taxon>Ochrophyta</taxon>
        <taxon>Bacillariophyta</taxon>
        <taxon>Bacillariophyceae</taxon>
        <taxon>Bacillariophycidae</taxon>
        <taxon>Naviculales</taxon>
        <taxon>Naviculaceae</taxon>
        <taxon>Fistulifera</taxon>
    </lineage>
</organism>
<dbReference type="EMBL" id="BDSP01000117">
    <property type="protein sequence ID" value="GAX17402.1"/>
    <property type="molecule type" value="Genomic_DNA"/>
</dbReference>
<sequence>MFYETSLNAKEFQNCRFESFLRRLLRWGFERVILEDEFPINAFVYQHSLFKSAEPELIKLLSPPKDTKPAAKKPRKQSKKSVQEADPVNPAPAAPDIMIEESKATSPTVAQGAPQDGVISHLMAAREATAFNSYSAAAGLDRNSLLHSLGATLSDPISLLLQQRNQLADLVSSNMNNRMAERRSLLAQQLVAQQNEEALLASVLQNRSQMQADALLRSNNFLSSSAAALALAPALDIHSIPRFQADNRGLSASARGLFLPSDLNERRDQPLSSSEILEAFRSGQLTIDEAELLLNHCSQFGEDPMSRFFAPR</sequence>
<dbReference type="AlphaFoldDB" id="A0A1Z5JU72"/>
<evidence type="ECO:0000313" key="3">
    <source>
        <dbReference type="Proteomes" id="UP000198406"/>
    </source>
</evidence>
<keyword evidence="3" id="KW-1185">Reference proteome</keyword>
<evidence type="ECO:0008006" key="4">
    <source>
        <dbReference type="Google" id="ProtNLM"/>
    </source>
</evidence>
<proteinExistence type="predicted"/>
<accession>A0A1Z5JU72</accession>
<gene>
    <name evidence="2" type="ORF">FisN_5Hh047</name>
</gene>
<feature type="region of interest" description="Disordered" evidence="1">
    <location>
        <begin position="61"/>
        <end position="93"/>
    </location>
</feature>
<dbReference type="Proteomes" id="UP000198406">
    <property type="component" value="Unassembled WGS sequence"/>
</dbReference>
<evidence type="ECO:0000256" key="1">
    <source>
        <dbReference type="SAM" id="MobiDB-lite"/>
    </source>
</evidence>
<evidence type="ECO:0000313" key="2">
    <source>
        <dbReference type="EMBL" id="GAX17402.1"/>
    </source>
</evidence>
<name>A0A1Z5JU72_FISSO</name>
<reference evidence="2 3" key="1">
    <citation type="journal article" date="2015" name="Plant Cell">
        <title>Oil accumulation by the oleaginous diatom Fistulifera solaris as revealed by the genome and transcriptome.</title>
        <authorList>
            <person name="Tanaka T."/>
            <person name="Maeda Y."/>
            <person name="Veluchamy A."/>
            <person name="Tanaka M."/>
            <person name="Abida H."/>
            <person name="Marechal E."/>
            <person name="Bowler C."/>
            <person name="Muto M."/>
            <person name="Sunaga Y."/>
            <person name="Tanaka M."/>
            <person name="Yoshino T."/>
            <person name="Taniguchi T."/>
            <person name="Fukuda Y."/>
            <person name="Nemoto M."/>
            <person name="Matsumoto M."/>
            <person name="Wong P.S."/>
            <person name="Aburatani S."/>
            <person name="Fujibuchi W."/>
        </authorList>
    </citation>
    <scope>NUCLEOTIDE SEQUENCE [LARGE SCALE GENOMIC DNA]</scope>
    <source>
        <strain evidence="2 3">JPCC DA0580</strain>
    </source>
</reference>
<protein>
    <recommendedName>
        <fullName evidence="4">HSF-type DNA-binding domain-containing protein</fullName>
    </recommendedName>
</protein>
<comment type="caution">
    <text evidence="2">The sequence shown here is derived from an EMBL/GenBank/DDBJ whole genome shotgun (WGS) entry which is preliminary data.</text>
</comment>
<feature type="compositionally biased region" description="Basic residues" evidence="1">
    <location>
        <begin position="70"/>
        <end position="79"/>
    </location>
</feature>